<dbReference type="Proteomes" id="UP000006791">
    <property type="component" value="Chromosome 2"/>
</dbReference>
<dbReference type="AlphaFoldDB" id="G2LK91"/>
<organism evidence="1 2">
    <name type="scientific">Chloracidobacterium thermophilum (strain B)</name>
    <dbReference type="NCBI Taxonomy" id="981222"/>
    <lineage>
        <taxon>Bacteria</taxon>
        <taxon>Pseudomonadati</taxon>
        <taxon>Acidobacteriota</taxon>
        <taxon>Terriglobia</taxon>
        <taxon>Terriglobales</taxon>
        <taxon>Acidobacteriaceae</taxon>
        <taxon>Chloracidobacterium</taxon>
    </lineage>
</organism>
<evidence type="ECO:0000313" key="1">
    <source>
        <dbReference type="EMBL" id="AEP13578.1"/>
    </source>
</evidence>
<dbReference type="HOGENOM" id="CLU_1346906_0_0_0"/>
<proteinExistence type="predicted"/>
<keyword evidence="2" id="KW-1185">Reference proteome</keyword>
<accession>G2LK91</accession>
<dbReference type="KEGG" id="ctm:Cabther_B0580"/>
<dbReference type="STRING" id="981222.Cabther_B0580"/>
<dbReference type="EMBL" id="CP002515">
    <property type="protein sequence ID" value="AEP13578.1"/>
    <property type="molecule type" value="Genomic_DNA"/>
</dbReference>
<evidence type="ECO:0000313" key="2">
    <source>
        <dbReference type="Proteomes" id="UP000006791"/>
    </source>
</evidence>
<sequence length="203" mass="22872">MIIGPNTVNGLTDKTFTVDQATRIRLVGWIIFDDLTVQDTIEDFIKGKMVCLCFLISVVSDMNAMVTDGINDRLNIHKMTLPNRFWLLFVEQCTEIAKGWPTDASQNARTFKQADPPPMAARRTAISTDSKHFRRTSTCPFPVFRSLHTNRQTLPSVPASWSSPATRYQLGRDGRAESVCSLSLGQIYPQIVDRHVRQEISSP</sequence>
<reference evidence="1 2" key="1">
    <citation type="journal article" date="2012" name="Environ. Microbiol.">
        <title>Complete genome of Candidatus Chloracidobacterium thermophilum, a chlorophyll-based photoheterotroph belonging to the phylum Acidobacteria.</title>
        <authorList>
            <person name="Garcia Costas A.M."/>
            <person name="Liu Z."/>
            <person name="Tomsho L.P."/>
            <person name="Schuster S.C."/>
            <person name="Ward D.M."/>
            <person name="Bryant D.A."/>
        </authorList>
    </citation>
    <scope>NUCLEOTIDE SEQUENCE [LARGE SCALE GENOMIC DNA]</scope>
    <source>
        <strain evidence="1 2">B</strain>
    </source>
</reference>
<gene>
    <name evidence="1" type="ordered locus">Cabther_B0580</name>
</gene>
<name>G2LK91_CHLTF</name>
<protein>
    <submittedName>
        <fullName evidence="1">Uncharacterized protein</fullName>
    </submittedName>
</protein>